<dbReference type="RefSeq" id="WP_114018914.1">
    <property type="nucleotide sequence ID" value="NZ_QOIM01000046.1"/>
</dbReference>
<dbReference type="AlphaFoldDB" id="A0A367E761"/>
<dbReference type="SUPFAM" id="SSF50998">
    <property type="entry name" value="Quinoprotein alcohol dehydrogenase-like"/>
    <property type="match status" value="1"/>
</dbReference>
<dbReference type="InterPro" id="IPR001680">
    <property type="entry name" value="WD40_rpt"/>
</dbReference>
<dbReference type="Proteomes" id="UP000253507">
    <property type="component" value="Unassembled WGS sequence"/>
</dbReference>
<evidence type="ECO:0000313" key="4">
    <source>
        <dbReference type="EMBL" id="RCG13823.1"/>
    </source>
</evidence>
<evidence type="ECO:0000256" key="1">
    <source>
        <dbReference type="ARBA" id="ARBA00022574"/>
    </source>
</evidence>
<keyword evidence="5" id="KW-1185">Reference proteome</keyword>
<dbReference type="OrthoDB" id="134501at2"/>
<dbReference type="SMART" id="SM00320">
    <property type="entry name" value="WD40"/>
    <property type="match status" value="4"/>
</dbReference>
<protein>
    <submittedName>
        <fullName evidence="4">WD40 repeat domain-containing protein</fullName>
    </submittedName>
</protein>
<sequence>MADASAEQGFGQRREQTVGPAAQSGGAAWLRQELLEISAALYPERRPVVVREWSDTVRLGAPRPVGRRHVLLVAAGGDDKKAVLTDHVPANASTAQTPRVWSVAFSRDGATLACGHSFYGRITLWDTTSHRKIATLEDPDDRDGVRSVAFARDGRTLLSVTQSSGRLRFWNLSDRTLTSSITDGLLTPYNIALSPDGNLVAAASGTTAKVWDTTTRKRKGTFTTARDDKLFTLAFGPDNKALVAVSADTEKPHSNAGRRIHVWDVATRKRTHEFRDVITDSDSVSIALSPDGKTLVNVRDENVCSWKLPKLA</sequence>
<keyword evidence="2" id="KW-0677">Repeat</keyword>
<keyword evidence="1" id="KW-0853">WD repeat</keyword>
<accession>A0A367E761</accession>
<evidence type="ECO:0000313" key="5">
    <source>
        <dbReference type="Proteomes" id="UP000253507"/>
    </source>
</evidence>
<evidence type="ECO:0000256" key="3">
    <source>
        <dbReference type="SAM" id="MobiDB-lite"/>
    </source>
</evidence>
<dbReference type="InterPro" id="IPR011047">
    <property type="entry name" value="Quinoprotein_ADH-like_sf"/>
</dbReference>
<dbReference type="Gene3D" id="2.130.10.10">
    <property type="entry name" value="YVTN repeat-like/Quinoprotein amine dehydrogenase"/>
    <property type="match status" value="2"/>
</dbReference>
<name>A0A367E761_9ACTN</name>
<dbReference type="PANTHER" id="PTHR19848:SF8">
    <property type="entry name" value="F-BOX AND WD REPEAT DOMAIN CONTAINING 7"/>
    <property type="match status" value="1"/>
</dbReference>
<reference evidence="4 5" key="1">
    <citation type="submission" date="2018-06" db="EMBL/GenBank/DDBJ databases">
        <title>Streptomyces reniochalinae sp. nov. and Streptomyces diacarnus sp. nov. from marine sponges.</title>
        <authorList>
            <person name="Li L."/>
        </authorList>
    </citation>
    <scope>NUCLEOTIDE SEQUENCE [LARGE SCALE GENOMIC DNA]</scope>
    <source>
        <strain evidence="4 5">LHW50302</strain>
    </source>
</reference>
<evidence type="ECO:0000256" key="2">
    <source>
        <dbReference type="ARBA" id="ARBA00022737"/>
    </source>
</evidence>
<dbReference type="EMBL" id="QOIM01000046">
    <property type="protein sequence ID" value="RCG13823.1"/>
    <property type="molecule type" value="Genomic_DNA"/>
</dbReference>
<dbReference type="InterPro" id="IPR015943">
    <property type="entry name" value="WD40/YVTN_repeat-like_dom_sf"/>
</dbReference>
<dbReference type="PANTHER" id="PTHR19848">
    <property type="entry name" value="WD40 REPEAT PROTEIN"/>
    <property type="match status" value="1"/>
</dbReference>
<dbReference type="Pfam" id="PF00400">
    <property type="entry name" value="WD40"/>
    <property type="match status" value="3"/>
</dbReference>
<comment type="caution">
    <text evidence="4">The sequence shown here is derived from an EMBL/GenBank/DDBJ whole genome shotgun (WGS) entry which is preliminary data.</text>
</comment>
<proteinExistence type="predicted"/>
<gene>
    <name evidence="4" type="ORF">DQ392_30310</name>
</gene>
<feature type="region of interest" description="Disordered" evidence="3">
    <location>
        <begin position="1"/>
        <end position="21"/>
    </location>
</feature>
<organism evidence="4 5">
    <name type="scientific">Streptomyces reniochalinae</name>
    <dbReference type="NCBI Taxonomy" id="2250578"/>
    <lineage>
        <taxon>Bacteria</taxon>
        <taxon>Bacillati</taxon>
        <taxon>Actinomycetota</taxon>
        <taxon>Actinomycetes</taxon>
        <taxon>Kitasatosporales</taxon>
        <taxon>Streptomycetaceae</taxon>
        <taxon>Streptomyces</taxon>
    </lineage>
</organism>